<dbReference type="CTD" id="36337528"/>
<feature type="compositionally biased region" description="Polar residues" evidence="1">
    <location>
        <begin position="16"/>
        <end position="28"/>
    </location>
</feature>
<dbReference type="OMA" id="DLDCARI"/>
<organism evidence="3 4">
    <name type="scientific">Echinococcus granulosus</name>
    <name type="common">Hydatid tapeworm</name>
    <dbReference type="NCBI Taxonomy" id="6210"/>
    <lineage>
        <taxon>Eukaryota</taxon>
        <taxon>Metazoa</taxon>
        <taxon>Spiralia</taxon>
        <taxon>Lophotrochozoa</taxon>
        <taxon>Platyhelminthes</taxon>
        <taxon>Cestoda</taxon>
        <taxon>Eucestoda</taxon>
        <taxon>Cyclophyllidea</taxon>
        <taxon>Taeniidae</taxon>
        <taxon>Echinococcus</taxon>
        <taxon>Echinococcus granulosus group</taxon>
    </lineage>
</organism>
<evidence type="ECO:0000256" key="1">
    <source>
        <dbReference type="SAM" id="MobiDB-lite"/>
    </source>
</evidence>
<dbReference type="EMBL" id="APAU02000007">
    <property type="protein sequence ID" value="EUB63322.1"/>
    <property type="molecule type" value="Genomic_DNA"/>
</dbReference>
<protein>
    <submittedName>
        <fullName evidence="3 6">Uncharacterized protein</fullName>
    </submittedName>
</protein>
<evidence type="ECO:0000313" key="5">
    <source>
        <dbReference type="Proteomes" id="UP000492820"/>
    </source>
</evidence>
<feature type="region of interest" description="Disordered" evidence="1">
    <location>
        <begin position="1"/>
        <end position="28"/>
    </location>
</feature>
<evidence type="ECO:0000313" key="3">
    <source>
        <dbReference type="EMBL" id="EUB63322.1"/>
    </source>
</evidence>
<gene>
    <name evidence="3 6" type="ORF">EGR_01813</name>
    <name evidence="2" type="ORF">EgrG_000229100</name>
</gene>
<dbReference type="RefSeq" id="XP_024354518.1">
    <property type="nucleotide sequence ID" value="XM_024491062.1"/>
</dbReference>
<reference evidence="2" key="3">
    <citation type="submission" date="2014-06" db="EMBL/GenBank/DDBJ databases">
        <authorList>
            <person name="Aslett M."/>
        </authorList>
    </citation>
    <scope>NUCLEOTIDE SEQUENCE</scope>
</reference>
<accession>U6JCA3</accession>
<reference evidence="6" key="4">
    <citation type="submission" date="2020-10" db="UniProtKB">
        <authorList>
            <consortium name="WormBaseParasite"/>
        </authorList>
    </citation>
    <scope>IDENTIFICATION</scope>
</reference>
<proteinExistence type="predicted"/>
<evidence type="ECO:0000313" key="6">
    <source>
        <dbReference type="WBParaSite" id="EgrG_000229100"/>
    </source>
</evidence>
<dbReference type="GeneID" id="36337528"/>
<name>U6JCA3_ECHGR</name>
<dbReference type="WBParaSite" id="EgrG_000229100">
    <property type="protein sequence ID" value="EgrG_000229100"/>
    <property type="gene ID" value="EgrG_000229100"/>
</dbReference>
<dbReference type="AlphaFoldDB" id="U6JCA3"/>
<reference evidence="2 5" key="2">
    <citation type="journal article" date="2013" name="Nature">
        <title>The genomes of four tapeworm species reveal adaptations to parasitism.</title>
        <authorList>
            <person name="Tsai I.J."/>
            <person name="Zarowiecki M."/>
            <person name="Holroyd N."/>
            <person name="Garciarrubio A."/>
            <person name="Sanchez-Flores A."/>
            <person name="Brooks K.L."/>
            <person name="Tracey A."/>
            <person name="Bobes R.J."/>
            <person name="Fragoso G."/>
            <person name="Sciutto E."/>
            <person name="Aslett M."/>
            <person name="Beasley H."/>
            <person name="Bennett H.M."/>
            <person name="Cai J."/>
            <person name="Camicia F."/>
            <person name="Clark R."/>
            <person name="Cucher M."/>
            <person name="De Silva N."/>
            <person name="Day T.A."/>
            <person name="Deplazes P."/>
            <person name="Estrada K."/>
            <person name="Fernandez C."/>
            <person name="Holland P.W."/>
            <person name="Hou J."/>
            <person name="Hu S."/>
            <person name="Huckvale T."/>
            <person name="Hung S.S."/>
            <person name="Kamenetzky L."/>
            <person name="Keane J.A."/>
            <person name="Kiss F."/>
            <person name="Koziol U."/>
            <person name="Lambert O."/>
            <person name="Liu K."/>
            <person name="Luo X."/>
            <person name="Luo Y."/>
            <person name="Macchiaroli N."/>
            <person name="Nichol S."/>
            <person name="Paps J."/>
            <person name="Parkinson J."/>
            <person name="Pouchkina-Stantcheva N."/>
            <person name="Riddiford N."/>
            <person name="Rosenzvit M."/>
            <person name="Salinas G."/>
            <person name="Wasmuth J.D."/>
            <person name="Zamanian M."/>
            <person name="Zheng Y."/>
            <person name="Cai X."/>
            <person name="Soberon X."/>
            <person name="Olson P.D."/>
            <person name="Laclette J.P."/>
            <person name="Brehm K."/>
            <person name="Berriman M."/>
            <person name="Garciarrubio A."/>
            <person name="Bobes R.J."/>
            <person name="Fragoso G."/>
            <person name="Sanchez-Flores A."/>
            <person name="Estrada K."/>
            <person name="Cevallos M.A."/>
            <person name="Morett E."/>
            <person name="Gonzalez V."/>
            <person name="Portillo T."/>
            <person name="Ochoa-Leyva A."/>
            <person name="Jose M.V."/>
            <person name="Sciutto E."/>
            <person name="Landa A."/>
            <person name="Jimenez L."/>
            <person name="Valdes V."/>
            <person name="Carrero J.C."/>
            <person name="Larralde C."/>
            <person name="Morales-Montor J."/>
            <person name="Limon-Lason J."/>
            <person name="Soberon X."/>
            <person name="Laclette J.P."/>
        </authorList>
    </citation>
    <scope>NUCLEOTIDE SEQUENCE [LARGE SCALE GENOMIC DNA]</scope>
</reference>
<sequence>MGNDWSARTKSEKGQVLSSQSYGEWSPSKTASRFPSFLAPRPFPDFVPNFTFPKFDPTLFLADIGAEDINLNNLVKKKRQNSVPKSRLFVYGPDKMRYLMQFRPANPEFTFVYAEDRPAVEAQKTRSTQSHAIEKFVRLKDGILNSKFYKRTFIIATNQHKTSSQVPSLHCDENFESQIFIEKDGMEFLLSIKGDLTVATYFKYEAPFNYLGLCRASLLMKIDSEGDICRVCFDLVDLDCARIILKTSKSSQTTDPYIYYKMRGIIGSSVYVPVPLSTYFYKDPMTDIRLQSHRQLLRGVEPEWMTEVRRKRLCRPKKVKADPRYPGSLVSSFIVEQGGYVYKACTGLLRAKLIHGFPLYDEFVRTHLSEEEKFSEKALDLSDNPSFLKI</sequence>
<reference evidence="3 4" key="1">
    <citation type="journal article" date="2013" name="Nat. Genet.">
        <title>The genome of the hydatid tapeworm Echinococcus granulosus.</title>
        <authorList>
            <person name="Zheng H."/>
            <person name="Zhang W."/>
            <person name="Zhang L."/>
            <person name="Zhang Z."/>
            <person name="Li J."/>
            <person name="Lu G."/>
            <person name="Zhu Y."/>
            <person name="Wang Y."/>
            <person name="Huang Y."/>
            <person name="Liu J."/>
            <person name="Kang H."/>
            <person name="Chen J."/>
            <person name="Wang L."/>
            <person name="Chen A."/>
            <person name="Yu S."/>
            <person name="Gao Z."/>
            <person name="Jin L."/>
            <person name="Gu W."/>
            <person name="Wang Z."/>
            <person name="Zhao L."/>
            <person name="Shi B."/>
            <person name="Wen H."/>
            <person name="Lin R."/>
            <person name="Jones M.K."/>
            <person name="Brejova B."/>
            <person name="Vinar T."/>
            <person name="Zhao G."/>
            <person name="McManus D.P."/>
            <person name="Chen Z."/>
            <person name="Zhou Y."/>
            <person name="Wang S."/>
        </authorList>
    </citation>
    <scope>NUCLEOTIDE SEQUENCE [LARGE SCALE GENOMIC DNA]</scope>
</reference>
<dbReference type="OrthoDB" id="6228046at2759"/>
<keyword evidence="4" id="KW-1185">Reference proteome</keyword>
<dbReference type="EMBL" id="LK028580">
    <property type="protein sequence ID" value="CDS20094.1"/>
    <property type="molecule type" value="Genomic_DNA"/>
</dbReference>
<evidence type="ECO:0000313" key="4">
    <source>
        <dbReference type="Proteomes" id="UP000019149"/>
    </source>
</evidence>
<dbReference type="KEGG" id="egl:EGR_01813"/>
<dbReference type="Proteomes" id="UP000492820">
    <property type="component" value="Unassembled WGS sequence"/>
</dbReference>
<evidence type="ECO:0000313" key="2">
    <source>
        <dbReference type="EMBL" id="CDS20094.1"/>
    </source>
</evidence>
<dbReference type="Proteomes" id="UP000019149">
    <property type="component" value="Unassembled WGS sequence"/>
</dbReference>